<feature type="domain" description="DUF7068" evidence="1">
    <location>
        <begin position="120"/>
        <end position="154"/>
    </location>
</feature>
<protein>
    <recommendedName>
        <fullName evidence="1">DUF7068 domain-containing protein</fullName>
    </recommendedName>
</protein>
<name>A0A0D2G3B9_9EURO</name>
<dbReference type="OrthoDB" id="427518at2759"/>
<keyword evidence="3" id="KW-1185">Reference proteome</keyword>
<sequence length="780" mass="88464">MRAEPRNLGEPIQKVCFRGNGQFPVDILEDTLVSHGDRSLLILDGLDEVSHEFDHESPMGDYLNQLLKQDNVIITSRPHSTSVLNNTPPDLELETVGFFPEQVEDFLQSEIEQTGIPETTISEIRAFIQNRPIVQSLVRIPIQLDAICYAWNTQHFSRDNVSMTMLYGAITRQLWQKDAVRLGKMIDGQQITSQQIQGCANIRPFVEHEVKALEELAFHGLHNEVIEFGLEHIGKVNSSQAPMLNDRLVNLSFLCSSDNSLNLADRTYHFIHLTFQEFFAAQYFVRQWVSDAKISLLKMDPASLRLSMRTEPIKPEDFLRRTKYDVRYDIFWRLVTGLIQTEGIDQLHRFFDVLEGEPQDLLGPAQQRLIIHCLSEIDAANNSFQLRARELEDNYRKWIVFESKIASSTSLIREAECPDRIFKPLLEGPNEEKMIAMSTLTMRTSISLEILKMIMRETRKTTNEEVWSAAFKVLGNHSNQALEEEFFGLFANRSRNLRILGVEALASCRILGMPAAKALTQLLEDEDLSVRSYAADALGLQTSLPDPAVEALIRLLQDENDSVRSRTVAALGRQTSLPDSVVEKMIQLLQNKVPDVRYRAAEAIRGQTSLPSPAVDALIQLLHDENSPVRNGAAEALRQQASLPGSTIESLLQLLQSKDATLRQRAAVALGAHAEFYSLIPTLESFRFQNLLIAWLQLSFKKSVTCFICDGTFSIDIYGKTWRVMLHKKEQEFRRRCLEAQSAIGVPLPVNDSKKSGSAVEVKERLSINRWHESSGMWDF</sequence>
<reference evidence="2 3" key="1">
    <citation type="submission" date="2015-01" db="EMBL/GenBank/DDBJ databases">
        <title>The Genome Sequence of Rhinocladiella mackenzie CBS 650.93.</title>
        <authorList>
            <consortium name="The Broad Institute Genomics Platform"/>
            <person name="Cuomo C."/>
            <person name="de Hoog S."/>
            <person name="Gorbushina A."/>
            <person name="Stielow B."/>
            <person name="Teixiera M."/>
            <person name="Abouelleil A."/>
            <person name="Chapman S.B."/>
            <person name="Priest M."/>
            <person name="Young S.K."/>
            <person name="Wortman J."/>
            <person name="Nusbaum C."/>
            <person name="Birren B."/>
        </authorList>
    </citation>
    <scope>NUCLEOTIDE SEQUENCE [LARGE SCALE GENOMIC DNA]</scope>
    <source>
        <strain evidence="2 3">CBS 650.93</strain>
    </source>
</reference>
<dbReference type="Pfam" id="PF23238">
    <property type="entry name" value="DUF7068"/>
    <property type="match status" value="1"/>
</dbReference>
<dbReference type="Pfam" id="PF13646">
    <property type="entry name" value="HEAT_2"/>
    <property type="match status" value="1"/>
</dbReference>
<dbReference type="InterPro" id="IPR055496">
    <property type="entry name" value="DUF7068"/>
</dbReference>
<dbReference type="InterPro" id="IPR016024">
    <property type="entry name" value="ARM-type_fold"/>
</dbReference>
<dbReference type="STRING" id="1442369.A0A0D2G3B9"/>
<dbReference type="Proteomes" id="UP000053617">
    <property type="component" value="Unassembled WGS sequence"/>
</dbReference>
<dbReference type="EMBL" id="KN847475">
    <property type="protein sequence ID" value="KIX09022.1"/>
    <property type="molecule type" value="Genomic_DNA"/>
</dbReference>
<dbReference type="InterPro" id="IPR027417">
    <property type="entry name" value="P-loop_NTPase"/>
</dbReference>
<gene>
    <name evidence="2" type="ORF">Z518_00100</name>
</gene>
<dbReference type="HOGENOM" id="CLU_359085_0_0_1"/>
<dbReference type="PANTHER" id="PTHR46312">
    <property type="entry name" value="NACHT DOMAIN-CONTAINING PROTEIN"/>
    <property type="match status" value="1"/>
</dbReference>
<proteinExistence type="predicted"/>
<dbReference type="VEuPathDB" id="FungiDB:Z518_00100"/>
<organism evidence="2 3">
    <name type="scientific">Rhinocladiella mackenziei CBS 650.93</name>
    <dbReference type="NCBI Taxonomy" id="1442369"/>
    <lineage>
        <taxon>Eukaryota</taxon>
        <taxon>Fungi</taxon>
        <taxon>Dikarya</taxon>
        <taxon>Ascomycota</taxon>
        <taxon>Pezizomycotina</taxon>
        <taxon>Eurotiomycetes</taxon>
        <taxon>Chaetothyriomycetidae</taxon>
        <taxon>Chaetothyriales</taxon>
        <taxon>Herpotrichiellaceae</taxon>
        <taxon>Rhinocladiella</taxon>
    </lineage>
</organism>
<evidence type="ECO:0000313" key="2">
    <source>
        <dbReference type="EMBL" id="KIX09022.1"/>
    </source>
</evidence>
<accession>A0A0D2G3B9</accession>
<dbReference type="InterPro" id="IPR004155">
    <property type="entry name" value="PBS_lyase_HEAT"/>
</dbReference>
<dbReference type="Gene3D" id="1.25.10.10">
    <property type="entry name" value="Leucine-rich Repeat Variant"/>
    <property type="match status" value="2"/>
</dbReference>
<dbReference type="Gene3D" id="3.40.50.300">
    <property type="entry name" value="P-loop containing nucleotide triphosphate hydrolases"/>
    <property type="match status" value="1"/>
</dbReference>
<dbReference type="AlphaFoldDB" id="A0A0D2G3B9"/>
<dbReference type="PANTHER" id="PTHR46312:SF2">
    <property type="entry name" value="NUCLEOTIDE-BINDING OLIGOMERIZATION DOMAIN-CONTAINING PROTEIN 2-LIKE"/>
    <property type="match status" value="1"/>
</dbReference>
<dbReference type="GeneID" id="25288171"/>
<dbReference type="RefSeq" id="XP_013276158.1">
    <property type="nucleotide sequence ID" value="XM_013420704.1"/>
</dbReference>
<evidence type="ECO:0000259" key="1">
    <source>
        <dbReference type="Pfam" id="PF23238"/>
    </source>
</evidence>
<dbReference type="InterPro" id="IPR011989">
    <property type="entry name" value="ARM-like"/>
</dbReference>
<dbReference type="SUPFAM" id="SSF48371">
    <property type="entry name" value="ARM repeat"/>
    <property type="match status" value="1"/>
</dbReference>
<evidence type="ECO:0000313" key="3">
    <source>
        <dbReference type="Proteomes" id="UP000053617"/>
    </source>
</evidence>
<dbReference type="SMART" id="SM00567">
    <property type="entry name" value="EZ_HEAT"/>
    <property type="match status" value="2"/>
</dbReference>